<name>A0ABV7JN95_9SPHI</name>
<dbReference type="InterPro" id="IPR011989">
    <property type="entry name" value="ARM-like"/>
</dbReference>
<dbReference type="SUPFAM" id="SSF48371">
    <property type="entry name" value="ARM repeat"/>
    <property type="match status" value="1"/>
</dbReference>
<accession>A0ABV7JN95</accession>
<proteinExistence type="predicted"/>
<organism evidence="1 2">
    <name type="scientific">Parapedobacter deserti</name>
    <dbReference type="NCBI Taxonomy" id="1912957"/>
    <lineage>
        <taxon>Bacteria</taxon>
        <taxon>Pseudomonadati</taxon>
        <taxon>Bacteroidota</taxon>
        <taxon>Sphingobacteriia</taxon>
        <taxon>Sphingobacteriales</taxon>
        <taxon>Sphingobacteriaceae</taxon>
        <taxon>Parapedobacter</taxon>
    </lineage>
</organism>
<dbReference type="InterPro" id="IPR016024">
    <property type="entry name" value="ARM-type_fold"/>
</dbReference>
<sequence length="255" mass="28966">MTKDEIIRLENRWAELLKGPNRLNETKVSNTKITAAELQEQLSQDEEYQKWLKEKEQVRTALEEAYAKDEKPLVEDLKKAGLNITSSWDLVNTKSSYKSVIPILLEHLSKPYHLKNKEGIVRALAVKEAIGKASPVLIAEYNRTPKDKTLLRWAIGNTIYTTITEDDVESILPIVLDKTNGTSRQMFVAALGKVKSEKAEDVLVNLLDDEEVTPHALEALGRMKSRKAREKITMLTNHPKALIRKEALKTLRKLS</sequence>
<dbReference type="EMBL" id="JBHRTA010000036">
    <property type="protein sequence ID" value="MFC3198299.1"/>
    <property type="molecule type" value="Genomic_DNA"/>
</dbReference>
<dbReference type="RefSeq" id="WP_379022821.1">
    <property type="nucleotide sequence ID" value="NZ_JBHRTA010000036.1"/>
</dbReference>
<comment type="caution">
    <text evidence="1">The sequence shown here is derived from an EMBL/GenBank/DDBJ whole genome shotgun (WGS) entry which is preliminary data.</text>
</comment>
<gene>
    <name evidence="1" type="ORF">ACFOET_11810</name>
</gene>
<protein>
    <submittedName>
        <fullName evidence="1">HEAT repeat domain-containing protein</fullName>
    </submittedName>
</protein>
<evidence type="ECO:0000313" key="1">
    <source>
        <dbReference type="EMBL" id="MFC3198299.1"/>
    </source>
</evidence>
<dbReference type="Gene3D" id="1.25.10.10">
    <property type="entry name" value="Leucine-rich Repeat Variant"/>
    <property type="match status" value="1"/>
</dbReference>
<reference evidence="2" key="1">
    <citation type="journal article" date="2019" name="Int. J. Syst. Evol. Microbiol.">
        <title>The Global Catalogue of Microorganisms (GCM) 10K type strain sequencing project: providing services to taxonomists for standard genome sequencing and annotation.</title>
        <authorList>
            <consortium name="The Broad Institute Genomics Platform"/>
            <consortium name="The Broad Institute Genome Sequencing Center for Infectious Disease"/>
            <person name="Wu L."/>
            <person name="Ma J."/>
        </authorList>
    </citation>
    <scope>NUCLEOTIDE SEQUENCE [LARGE SCALE GENOMIC DNA]</scope>
    <source>
        <strain evidence="2">KCTC 52416</strain>
    </source>
</reference>
<keyword evidence="2" id="KW-1185">Reference proteome</keyword>
<evidence type="ECO:0000313" key="2">
    <source>
        <dbReference type="Proteomes" id="UP001595526"/>
    </source>
</evidence>
<dbReference type="Pfam" id="PF13646">
    <property type="entry name" value="HEAT_2"/>
    <property type="match status" value="1"/>
</dbReference>
<dbReference type="Proteomes" id="UP001595526">
    <property type="component" value="Unassembled WGS sequence"/>
</dbReference>